<feature type="transmembrane region" description="Helical" evidence="1">
    <location>
        <begin position="21"/>
        <end position="39"/>
    </location>
</feature>
<evidence type="ECO:0000313" key="3">
    <source>
        <dbReference type="Proteomes" id="UP000190897"/>
    </source>
</evidence>
<evidence type="ECO:0000313" key="2">
    <source>
        <dbReference type="EMBL" id="SKB80269.1"/>
    </source>
</evidence>
<reference evidence="3" key="1">
    <citation type="submission" date="2017-02" db="EMBL/GenBank/DDBJ databases">
        <authorList>
            <person name="Varghese N."/>
            <person name="Submissions S."/>
        </authorList>
    </citation>
    <scope>NUCLEOTIDE SEQUENCE [LARGE SCALE GENOMIC DNA]</scope>
    <source>
        <strain evidence="3">DSM 22270</strain>
    </source>
</reference>
<sequence>MQSFYEFCDDHILCLPFASDIISGFLTSFIFLFALLFFFRPRIKISPQIATHVKSYGETTPSSWYCFKVVNGSFFRAFDLRVEVVQKIPVTGPEGRQNHRTILLRLHKDRYNYVAPFRFGEKSEYALWFMTTDNIAKILNENEHYSIEIRVIAKHELTGLGSVFVKNYSKHDIKNGTFKSGNTFEIVS</sequence>
<dbReference type="AlphaFoldDB" id="A0A1T5E8Z1"/>
<keyword evidence="1" id="KW-0472">Membrane</keyword>
<keyword evidence="3" id="KW-1185">Reference proteome</keyword>
<gene>
    <name evidence="2" type="ORF">SAMN05660293_02229</name>
</gene>
<dbReference type="EMBL" id="FUZA01000002">
    <property type="protein sequence ID" value="SKB80269.1"/>
    <property type="molecule type" value="Genomic_DNA"/>
</dbReference>
<name>A0A1T5E8Z1_9BACT</name>
<proteinExistence type="predicted"/>
<accession>A0A1T5E8Z1</accession>
<keyword evidence="1" id="KW-1133">Transmembrane helix</keyword>
<protein>
    <submittedName>
        <fullName evidence="2">Uncharacterized protein</fullName>
    </submittedName>
</protein>
<evidence type="ECO:0000256" key="1">
    <source>
        <dbReference type="SAM" id="Phobius"/>
    </source>
</evidence>
<keyword evidence="1" id="KW-0812">Transmembrane</keyword>
<organism evidence="2 3">
    <name type="scientific">Dyadobacter psychrophilus</name>
    <dbReference type="NCBI Taxonomy" id="651661"/>
    <lineage>
        <taxon>Bacteria</taxon>
        <taxon>Pseudomonadati</taxon>
        <taxon>Bacteroidota</taxon>
        <taxon>Cytophagia</taxon>
        <taxon>Cytophagales</taxon>
        <taxon>Spirosomataceae</taxon>
        <taxon>Dyadobacter</taxon>
    </lineage>
</organism>
<dbReference type="Proteomes" id="UP000190897">
    <property type="component" value="Unassembled WGS sequence"/>
</dbReference>